<protein>
    <submittedName>
        <fullName evidence="1">Uncharacterized protein</fullName>
    </submittedName>
</protein>
<dbReference type="EMBL" id="CAJVCH010537702">
    <property type="protein sequence ID" value="CAG7825842.1"/>
    <property type="molecule type" value="Genomic_DNA"/>
</dbReference>
<accession>A0A8J2KYS0</accession>
<proteinExistence type="predicted"/>
<name>A0A8J2KYS0_9HEXA</name>
<comment type="caution">
    <text evidence="1">The sequence shown here is derived from an EMBL/GenBank/DDBJ whole genome shotgun (WGS) entry which is preliminary data.</text>
</comment>
<organism evidence="1 2">
    <name type="scientific">Allacma fusca</name>
    <dbReference type="NCBI Taxonomy" id="39272"/>
    <lineage>
        <taxon>Eukaryota</taxon>
        <taxon>Metazoa</taxon>
        <taxon>Ecdysozoa</taxon>
        <taxon>Arthropoda</taxon>
        <taxon>Hexapoda</taxon>
        <taxon>Collembola</taxon>
        <taxon>Symphypleona</taxon>
        <taxon>Sminthuridae</taxon>
        <taxon>Allacma</taxon>
    </lineage>
</organism>
<keyword evidence="2" id="KW-1185">Reference proteome</keyword>
<evidence type="ECO:0000313" key="2">
    <source>
        <dbReference type="Proteomes" id="UP000708208"/>
    </source>
</evidence>
<reference evidence="1" key="1">
    <citation type="submission" date="2021-06" db="EMBL/GenBank/DDBJ databases">
        <authorList>
            <person name="Hodson N. C."/>
            <person name="Mongue J. A."/>
            <person name="Jaron S. K."/>
        </authorList>
    </citation>
    <scope>NUCLEOTIDE SEQUENCE</scope>
</reference>
<feature type="non-terminal residue" evidence="1">
    <location>
        <position position="1"/>
    </location>
</feature>
<dbReference type="AlphaFoldDB" id="A0A8J2KYS0"/>
<evidence type="ECO:0000313" key="1">
    <source>
        <dbReference type="EMBL" id="CAG7825842.1"/>
    </source>
</evidence>
<dbReference type="Proteomes" id="UP000708208">
    <property type="component" value="Unassembled WGS sequence"/>
</dbReference>
<sequence>TVKIGSRNTSDGFIIVLMKVFARSHTSLKRRLCDRLSGMQT</sequence>
<gene>
    <name evidence="1" type="ORF">AFUS01_LOCUS35929</name>
</gene>